<evidence type="ECO:0000313" key="2">
    <source>
        <dbReference type="EMBL" id="KAJ6794215.1"/>
    </source>
</evidence>
<accession>A0AAX6DRC5</accession>
<comment type="caution">
    <text evidence="2">The sequence shown here is derived from an EMBL/GenBank/DDBJ whole genome shotgun (WGS) entry which is preliminary data.</text>
</comment>
<reference evidence="2" key="2">
    <citation type="submission" date="2023-04" db="EMBL/GenBank/DDBJ databases">
        <authorList>
            <person name="Bruccoleri R.E."/>
            <person name="Oakeley E.J."/>
            <person name="Faust A.-M."/>
            <person name="Dessus-Babus S."/>
            <person name="Altorfer M."/>
            <person name="Burckhardt D."/>
            <person name="Oertli M."/>
            <person name="Naumann U."/>
            <person name="Petersen F."/>
            <person name="Wong J."/>
        </authorList>
    </citation>
    <scope>NUCLEOTIDE SEQUENCE</scope>
    <source>
        <strain evidence="2">GSM-AAB239-AS_SAM_17_03QT</strain>
        <tissue evidence="2">Leaf</tissue>
    </source>
</reference>
<keyword evidence="3" id="KW-1185">Reference proteome</keyword>
<keyword evidence="1" id="KW-1133">Transmembrane helix</keyword>
<evidence type="ECO:0000313" key="3">
    <source>
        <dbReference type="Proteomes" id="UP001140949"/>
    </source>
</evidence>
<dbReference type="PANTHER" id="PTHR31170:SF25">
    <property type="entry name" value="BNAA09G04570D PROTEIN"/>
    <property type="match status" value="1"/>
</dbReference>
<organism evidence="2 3">
    <name type="scientific">Iris pallida</name>
    <name type="common">Sweet iris</name>
    <dbReference type="NCBI Taxonomy" id="29817"/>
    <lineage>
        <taxon>Eukaryota</taxon>
        <taxon>Viridiplantae</taxon>
        <taxon>Streptophyta</taxon>
        <taxon>Embryophyta</taxon>
        <taxon>Tracheophyta</taxon>
        <taxon>Spermatophyta</taxon>
        <taxon>Magnoliopsida</taxon>
        <taxon>Liliopsida</taxon>
        <taxon>Asparagales</taxon>
        <taxon>Iridaceae</taxon>
        <taxon>Iridoideae</taxon>
        <taxon>Irideae</taxon>
        <taxon>Iris</taxon>
    </lineage>
</organism>
<feature type="transmembrane region" description="Helical" evidence="1">
    <location>
        <begin position="461"/>
        <end position="485"/>
    </location>
</feature>
<keyword evidence="1" id="KW-0472">Membrane</keyword>
<dbReference type="InterPro" id="IPR004158">
    <property type="entry name" value="DUF247_pln"/>
</dbReference>
<keyword evidence="1" id="KW-0812">Transmembrane</keyword>
<protein>
    <submittedName>
        <fullName evidence="2">Uncharacterized protein</fullName>
    </submittedName>
</protein>
<dbReference type="PANTHER" id="PTHR31170">
    <property type="entry name" value="BNAC04G53230D PROTEIN"/>
    <property type="match status" value="1"/>
</dbReference>
<gene>
    <name evidence="2" type="ORF">M6B38_231405</name>
</gene>
<dbReference type="Pfam" id="PF03140">
    <property type="entry name" value="DUF247"/>
    <property type="match status" value="1"/>
</dbReference>
<proteinExistence type="predicted"/>
<reference evidence="2" key="1">
    <citation type="journal article" date="2023" name="GigaByte">
        <title>Genome assembly of the bearded iris, Iris pallida Lam.</title>
        <authorList>
            <person name="Bruccoleri R.E."/>
            <person name="Oakeley E.J."/>
            <person name="Faust A.M.E."/>
            <person name="Altorfer M."/>
            <person name="Dessus-Babus S."/>
            <person name="Burckhardt D."/>
            <person name="Oertli M."/>
            <person name="Naumann U."/>
            <person name="Petersen F."/>
            <person name="Wong J."/>
        </authorList>
    </citation>
    <scope>NUCLEOTIDE SEQUENCE</scope>
    <source>
        <strain evidence="2">GSM-AAB239-AS_SAM_17_03QT</strain>
    </source>
</reference>
<dbReference type="Proteomes" id="UP001140949">
    <property type="component" value="Unassembled WGS sequence"/>
</dbReference>
<dbReference type="EMBL" id="JANAVB010042420">
    <property type="protein sequence ID" value="KAJ6794215.1"/>
    <property type="molecule type" value="Genomic_DNA"/>
</dbReference>
<evidence type="ECO:0000256" key="1">
    <source>
        <dbReference type="SAM" id="Phobius"/>
    </source>
</evidence>
<sequence>MADRSDASSSLSINVQELEKSMKKSLQTLGKRPRKKEPCTIYKVFGALRKEHKKDYTPQIIAIGPFHRDDDSLKEMEPLKWRYLRQLMYRKKEKNTLQNYINTIGEAVTEARSYYSEEVELDDDEFVEMMVLDGGFLIEYLVKAYTGELEHLSEVNWNLPLFRSDLLLLENQFPFPILQRLFNSSDIPVLLDLKKDGNPVTLTELAVTYVTRNKLESLPEASRPETIYQLLHVYHASIHPTPQRDEQIARACCGYATVSTMKWMKSLASAPFLWLLSAFLNCHIPLNCCGSCRRSSKEKKSRAPRGIQTATQLRDSGVQFMTKKKSTVSFLDVRFNKEAGVMEIPMLSIQEATISQFRNLIAFEQCCPKAGSHFTSHATLMNNLIDTPMDVAILKDAHIIESKLGEDKEVAELFNNLCKGAYLDFEKHHNHQLFEDVVAYSNIDRNKWRAGLMHDYFSNPWAIISLIAAFFLVCLTVVQTFYAVYAYHRPPPNGN</sequence>
<name>A0AAX6DRC5_IRIPA</name>
<dbReference type="AlphaFoldDB" id="A0AAX6DRC5"/>